<dbReference type="EMBL" id="AAHZER010000025">
    <property type="protein sequence ID" value="ECB9394434.1"/>
    <property type="molecule type" value="Genomic_DNA"/>
</dbReference>
<name>A0A5Z1TWP5_LISMN</name>
<accession>A0A5Z1TWP5</accession>
<keyword evidence="4" id="KW-0378">Hydrolase</keyword>
<evidence type="ECO:0000313" key="11">
    <source>
        <dbReference type="Proteomes" id="UP000335978"/>
    </source>
</evidence>
<evidence type="ECO:0000256" key="3">
    <source>
        <dbReference type="ARBA" id="ARBA00022729"/>
    </source>
</evidence>
<comment type="caution">
    <text evidence="8">The sequence shown here is derived from an EMBL/GenBank/DDBJ whole genome shotgun (WGS) entry which is preliminary data.</text>
</comment>
<evidence type="ECO:0000313" key="8">
    <source>
        <dbReference type="EMBL" id="ECB9394434.1"/>
    </source>
</evidence>
<dbReference type="PROSITE" id="PS51780">
    <property type="entry name" value="GW"/>
    <property type="match status" value="1"/>
</dbReference>
<evidence type="ECO:0000313" key="10">
    <source>
        <dbReference type="Proteomes" id="UP000332711"/>
    </source>
</evidence>
<dbReference type="Proteomes" id="UP000332711">
    <property type="component" value="Unassembled WGS sequence"/>
</dbReference>
<reference evidence="7 10" key="1">
    <citation type="submission" date="2019-03" db="EMBL/GenBank/DDBJ databases">
        <authorList>
            <person name="Ashton P.M."/>
            <person name="Dallman T."/>
            <person name="Nair S."/>
            <person name="De Pinna E."/>
            <person name="Peters T."/>
            <person name="Grant K."/>
        </authorList>
    </citation>
    <scope>NUCLEOTIDE SEQUENCE [LARGE SCALE GENOMIC DNA]</scope>
    <source>
        <strain evidence="7">RL15000440</strain>
    </source>
</reference>
<dbReference type="InterPro" id="IPR002901">
    <property type="entry name" value="MGlyc_endo_b_GlcNAc-like_dom"/>
</dbReference>
<keyword evidence="2" id="KW-0964">Secreted</keyword>
<protein>
    <submittedName>
        <fullName evidence="8">GW domain-containing glycosaminoglycan-binding protein</fullName>
    </submittedName>
</protein>
<dbReference type="PANTHER" id="PTHR33308:SF10">
    <property type="entry name" value="EXO-GLUCOSAMINIDASE LYTG"/>
    <property type="match status" value="1"/>
</dbReference>
<dbReference type="PANTHER" id="PTHR33308">
    <property type="entry name" value="PEPTIDOGLYCAN HYDROLASE FLGJ"/>
    <property type="match status" value="1"/>
</dbReference>
<dbReference type="Gene3D" id="2.30.30.170">
    <property type="match status" value="1"/>
</dbReference>
<evidence type="ECO:0000256" key="1">
    <source>
        <dbReference type="ARBA" id="ARBA00004613"/>
    </source>
</evidence>
<evidence type="ECO:0000256" key="2">
    <source>
        <dbReference type="ARBA" id="ARBA00022525"/>
    </source>
</evidence>
<dbReference type="InterPro" id="IPR051056">
    <property type="entry name" value="Glycosyl_Hydrolase_73"/>
</dbReference>
<keyword evidence="5" id="KW-0961">Cell wall biogenesis/degradation</keyword>
<dbReference type="GO" id="GO:0004040">
    <property type="term" value="F:amidase activity"/>
    <property type="evidence" value="ECO:0007669"/>
    <property type="project" value="InterPro"/>
</dbReference>
<dbReference type="AlphaFoldDB" id="A0A5Z1TWP5"/>
<sequence length="289" mass="32851">MKYRKLSKKKKQKRLIGIAGILLLVILVGVIASVVRQQYLIMTAPEPDPAFHSKEQNFLNELSPRAQEIQEKHGILTSITLAQAILESDWGQSGLAQKGNNLFGVKGKSPQPMVTMTTKEFVDGKWIEINANFRKYKDWNESLDSHAELFLNGTSWNKDKYNGVIAADDYKKAAQELQSAGYATDPDYAEKLINIIEKYDLALYDRIEDKIYYDTKSTGFGNVKKDVSGVIWTKPYGLSGALKVEEINYYKREDLKLLREAKTDSGTWYQIAVDTEPIGWVKQELIDKK</sequence>
<dbReference type="PRINTS" id="PR01002">
    <property type="entry name" value="FLGFLGJ"/>
</dbReference>
<dbReference type="EMBL" id="AAASTI010000001">
    <property type="protein sequence ID" value="EAE5602518.1"/>
    <property type="molecule type" value="Genomic_DNA"/>
</dbReference>
<evidence type="ECO:0000256" key="5">
    <source>
        <dbReference type="ARBA" id="ARBA00023316"/>
    </source>
</evidence>
<organism evidence="8">
    <name type="scientific">Listeria monocytogenes</name>
    <dbReference type="NCBI Taxonomy" id="1639"/>
    <lineage>
        <taxon>Bacteria</taxon>
        <taxon>Bacillati</taxon>
        <taxon>Bacillota</taxon>
        <taxon>Bacilli</taxon>
        <taxon>Bacillales</taxon>
        <taxon>Listeriaceae</taxon>
        <taxon>Listeria</taxon>
    </lineage>
</organism>
<feature type="domain" description="GW" evidence="6">
    <location>
        <begin position="213"/>
        <end position="289"/>
    </location>
</feature>
<dbReference type="SMART" id="SM00047">
    <property type="entry name" value="LYZ2"/>
    <property type="match status" value="1"/>
</dbReference>
<dbReference type="InterPro" id="IPR025987">
    <property type="entry name" value="GW_dom"/>
</dbReference>
<dbReference type="EMBL" id="AAMGHX010000001">
    <property type="protein sequence ID" value="EDH0839966.1"/>
    <property type="molecule type" value="Genomic_DNA"/>
</dbReference>
<proteinExistence type="predicted"/>
<evidence type="ECO:0000256" key="4">
    <source>
        <dbReference type="ARBA" id="ARBA00022801"/>
    </source>
</evidence>
<keyword evidence="3" id="KW-0732">Signal</keyword>
<dbReference type="InterPro" id="IPR038200">
    <property type="entry name" value="GW_dom_sf"/>
</dbReference>
<comment type="subcellular location">
    <subcellularLocation>
        <location evidence="1">Secreted</location>
    </subcellularLocation>
</comment>
<evidence type="ECO:0000313" key="7">
    <source>
        <dbReference type="EMBL" id="EAE5602518.1"/>
    </source>
</evidence>
<dbReference type="Proteomes" id="UP000335978">
    <property type="component" value="Unassembled WGS sequence"/>
</dbReference>
<dbReference type="Pfam" id="PF01832">
    <property type="entry name" value="Glucosaminidase"/>
    <property type="match status" value="1"/>
</dbReference>
<reference evidence="8" key="2">
    <citation type="submission" date="2019-07" db="EMBL/GenBank/DDBJ databases">
        <authorList>
            <consortium name="GenomeTrakr: Next Generation Sequencing Network for Food Pathogen Tracability"/>
        </authorList>
    </citation>
    <scope>NUCLEOTIDE SEQUENCE</scope>
    <source>
        <strain evidence="9 11">CFSAN085184</strain>
        <strain evidence="8">FDA00007511</strain>
    </source>
</reference>
<dbReference type="NCBIfam" id="NF033202">
    <property type="entry name" value="GW_glycos_SH3"/>
    <property type="match status" value="1"/>
</dbReference>
<dbReference type="Gene3D" id="4.10.80.30">
    <property type="entry name" value="DNA polymerase, domain 6"/>
    <property type="match status" value="1"/>
</dbReference>
<dbReference type="Pfam" id="PF13457">
    <property type="entry name" value="GW"/>
    <property type="match status" value="1"/>
</dbReference>
<dbReference type="RefSeq" id="WP_077286716.1">
    <property type="nucleotide sequence ID" value="NZ_BAAFVG010000014.1"/>
</dbReference>
<dbReference type="Gene3D" id="1.10.530.10">
    <property type="match status" value="1"/>
</dbReference>
<evidence type="ECO:0000313" key="9">
    <source>
        <dbReference type="EMBL" id="EDH0839966.1"/>
    </source>
</evidence>
<evidence type="ECO:0000259" key="6">
    <source>
        <dbReference type="PROSITE" id="PS51780"/>
    </source>
</evidence>
<dbReference type="GO" id="GO:0005576">
    <property type="term" value="C:extracellular region"/>
    <property type="evidence" value="ECO:0007669"/>
    <property type="project" value="UniProtKB-SubCell"/>
</dbReference>
<dbReference type="GO" id="GO:0071555">
    <property type="term" value="P:cell wall organization"/>
    <property type="evidence" value="ECO:0007669"/>
    <property type="project" value="UniProtKB-KW"/>
</dbReference>
<dbReference type="SUPFAM" id="SSF82057">
    <property type="entry name" value="Prokaryotic SH3-related domain"/>
    <property type="match status" value="1"/>
</dbReference>
<gene>
    <name evidence="8" type="ORF">AFS60_10465</name>
    <name evidence="7" type="ORF">E1X78_00185</name>
    <name evidence="9" type="ORF">GCV64_02545</name>
</gene>